<evidence type="ECO:0000256" key="1">
    <source>
        <dbReference type="SAM" id="Phobius"/>
    </source>
</evidence>
<dbReference type="STRING" id="651182.TOL2_C07570"/>
<accession>K0NDP8</accession>
<dbReference type="RefSeq" id="WP_014956277.1">
    <property type="nucleotide sequence ID" value="NC_018645.1"/>
</dbReference>
<dbReference type="SUPFAM" id="SSF48695">
    <property type="entry name" value="Multiheme cytochromes"/>
    <property type="match status" value="1"/>
</dbReference>
<dbReference type="AlphaFoldDB" id="K0NDP8"/>
<dbReference type="OrthoDB" id="5451788at2"/>
<protein>
    <submittedName>
        <fullName evidence="2">Uncharacterized protein related to multiheme cytochrome</fullName>
    </submittedName>
</protein>
<dbReference type="HOGENOM" id="CLU_1254250_0_0_7"/>
<feature type="transmembrane region" description="Helical" evidence="1">
    <location>
        <begin position="202"/>
        <end position="225"/>
    </location>
</feature>
<sequence length="243" mass="28080">MQNMIHINRTPGRMNAFSLLYLLFSLLLVQLFFPDRSLGQGDEVTSYINRYKQYEVSTGYYEEYEMRPRHESPLVRKFRSVDQEPFAYSSTSASIRNRNLLADSHRGIKFYDNRRCEECHLDETRDIHTTRANLTCRQCHGPEPIASLNHYYSPMNPIRKHAYICAKCHEGASASFATYVVHEPAPGSADARTGFPALYYSYWFMLILLAGTLAFFIPHAILMGLREMFGKKKIGDDDADRTH</sequence>
<evidence type="ECO:0000313" key="2">
    <source>
        <dbReference type="EMBL" id="CCK78925.1"/>
    </source>
</evidence>
<dbReference type="InterPro" id="IPR036280">
    <property type="entry name" value="Multihaem_cyt_sf"/>
</dbReference>
<proteinExistence type="predicted"/>
<evidence type="ECO:0000313" key="3">
    <source>
        <dbReference type="Proteomes" id="UP000007347"/>
    </source>
</evidence>
<dbReference type="EMBL" id="FO203503">
    <property type="protein sequence ID" value="CCK78925.1"/>
    <property type="molecule type" value="Genomic_DNA"/>
</dbReference>
<gene>
    <name evidence="2" type="ordered locus">TOL2_C07570</name>
</gene>
<dbReference type="Proteomes" id="UP000007347">
    <property type="component" value="Chromosome"/>
</dbReference>
<keyword evidence="1" id="KW-1133">Transmembrane helix</keyword>
<dbReference type="PATRIC" id="fig|651182.5.peg.909"/>
<keyword evidence="1" id="KW-0472">Membrane</keyword>
<name>K0NDP8_DESTT</name>
<organism evidence="2 3">
    <name type="scientific">Desulfobacula toluolica (strain DSM 7467 / Tol2)</name>
    <dbReference type="NCBI Taxonomy" id="651182"/>
    <lineage>
        <taxon>Bacteria</taxon>
        <taxon>Pseudomonadati</taxon>
        <taxon>Thermodesulfobacteriota</taxon>
        <taxon>Desulfobacteria</taxon>
        <taxon>Desulfobacterales</taxon>
        <taxon>Desulfobacteraceae</taxon>
        <taxon>Desulfobacula</taxon>
    </lineage>
</organism>
<keyword evidence="1" id="KW-0812">Transmembrane</keyword>
<dbReference type="Gene3D" id="1.10.1130.10">
    <property type="entry name" value="Flavocytochrome C3, Chain A"/>
    <property type="match status" value="1"/>
</dbReference>
<keyword evidence="3" id="KW-1185">Reference proteome</keyword>
<reference evidence="2 3" key="1">
    <citation type="journal article" date="2013" name="Environ. Microbiol.">
        <title>Complete genome, catabolic sub-proteomes and key-metabolites of Desulfobacula toluolica Tol2, a marine, aromatic compound-degrading, sulfate-reducing bacterium.</title>
        <authorList>
            <person name="Wohlbrand L."/>
            <person name="Jacob J.H."/>
            <person name="Kube M."/>
            <person name="Mussmann M."/>
            <person name="Jarling R."/>
            <person name="Beck A."/>
            <person name="Amann R."/>
            <person name="Wilkes H."/>
            <person name="Reinhardt R."/>
            <person name="Rabus R."/>
        </authorList>
    </citation>
    <scope>NUCLEOTIDE SEQUENCE [LARGE SCALE GENOMIC DNA]</scope>
    <source>
        <strain evidence="3">DSM 7467 / Tol2</strain>
    </source>
</reference>
<dbReference type="KEGG" id="dto:TOL2_C07570"/>